<proteinExistence type="predicted"/>
<gene>
    <name evidence="1" type="ORF">GCM10009682_03590</name>
</gene>
<evidence type="ECO:0000313" key="2">
    <source>
        <dbReference type="Proteomes" id="UP001500218"/>
    </source>
</evidence>
<keyword evidence="2" id="KW-1185">Reference proteome</keyword>
<accession>A0ABN2LF68</accession>
<protein>
    <submittedName>
        <fullName evidence="1">Uncharacterized protein</fullName>
    </submittedName>
</protein>
<evidence type="ECO:0000313" key="1">
    <source>
        <dbReference type="EMBL" id="GAA1784720.1"/>
    </source>
</evidence>
<name>A0ABN2LF68_9ACTN</name>
<organism evidence="1 2">
    <name type="scientific">Luedemannella flava</name>
    <dbReference type="NCBI Taxonomy" id="349316"/>
    <lineage>
        <taxon>Bacteria</taxon>
        <taxon>Bacillati</taxon>
        <taxon>Actinomycetota</taxon>
        <taxon>Actinomycetes</taxon>
        <taxon>Micromonosporales</taxon>
        <taxon>Micromonosporaceae</taxon>
        <taxon>Luedemannella</taxon>
    </lineage>
</organism>
<comment type="caution">
    <text evidence="1">The sequence shown here is derived from an EMBL/GenBank/DDBJ whole genome shotgun (WGS) entry which is preliminary data.</text>
</comment>
<reference evidence="1 2" key="1">
    <citation type="journal article" date="2019" name="Int. J. Syst. Evol. Microbiol.">
        <title>The Global Catalogue of Microorganisms (GCM) 10K type strain sequencing project: providing services to taxonomists for standard genome sequencing and annotation.</title>
        <authorList>
            <consortium name="The Broad Institute Genomics Platform"/>
            <consortium name="The Broad Institute Genome Sequencing Center for Infectious Disease"/>
            <person name="Wu L."/>
            <person name="Ma J."/>
        </authorList>
    </citation>
    <scope>NUCLEOTIDE SEQUENCE [LARGE SCALE GENOMIC DNA]</scope>
    <source>
        <strain evidence="1 2">JCM 13250</strain>
    </source>
</reference>
<dbReference type="EMBL" id="BAAALT010000004">
    <property type="protein sequence ID" value="GAA1784720.1"/>
    <property type="molecule type" value="Genomic_DNA"/>
</dbReference>
<dbReference type="Proteomes" id="UP001500218">
    <property type="component" value="Unassembled WGS sequence"/>
</dbReference>
<sequence>MRVMVCAASKHGERPVWLFSSGPIGDPPKPDEHPVDAGSAVMLARARQHRVFAGRLDRDRLGLGERAVVAALGAPLGDYRNWAEAEANLGDRPFLS</sequence>
<dbReference type="RefSeq" id="WP_344125460.1">
    <property type="nucleotide sequence ID" value="NZ_BAAALT010000004.1"/>
</dbReference>